<keyword evidence="3" id="KW-1185">Reference proteome</keyword>
<evidence type="ECO:0000313" key="2">
    <source>
        <dbReference type="EnsemblMetazoa" id="G632.1:cds"/>
    </source>
</evidence>
<evidence type="ECO:0008006" key="4">
    <source>
        <dbReference type="Google" id="ProtNLM"/>
    </source>
</evidence>
<feature type="signal peptide" evidence="1">
    <location>
        <begin position="1"/>
        <end position="24"/>
    </location>
</feature>
<sequence length="78" mass="8536">MTCFRGIELRIIVFIFLLIPQCSSIFCSSQNRKINSNGTACTELEHCVSSFNPQTGECLGPGNQCDPGWMGPGCQYGK</sequence>
<dbReference type="Proteomes" id="UP000005408">
    <property type="component" value="Unassembled WGS sequence"/>
</dbReference>
<feature type="chain" id="PRO_5036467743" description="EGF-like domain-containing protein" evidence="1">
    <location>
        <begin position="25"/>
        <end position="78"/>
    </location>
</feature>
<reference evidence="2" key="1">
    <citation type="submission" date="2022-08" db="UniProtKB">
        <authorList>
            <consortium name="EnsemblMetazoa"/>
        </authorList>
    </citation>
    <scope>IDENTIFICATION</scope>
    <source>
        <strain evidence="2">05x7-T-G4-1.051#20</strain>
    </source>
</reference>
<proteinExistence type="predicted"/>
<dbReference type="AlphaFoldDB" id="A0A8W8NCK9"/>
<evidence type="ECO:0000313" key="3">
    <source>
        <dbReference type="Proteomes" id="UP000005408"/>
    </source>
</evidence>
<name>A0A8W8NCK9_MAGGI</name>
<keyword evidence="1" id="KW-0732">Signal</keyword>
<accession>A0A8W8NCK9</accession>
<organism evidence="2 3">
    <name type="scientific">Magallana gigas</name>
    <name type="common">Pacific oyster</name>
    <name type="synonym">Crassostrea gigas</name>
    <dbReference type="NCBI Taxonomy" id="29159"/>
    <lineage>
        <taxon>Eukaryota</taxon>
        <taxon>Metazoa</taxon>
        <taxon>Spiralia</taxon>
        <taxon>Lophotrochozoa</taxon>
        <taxon>Mollusca</taxon>
        <taxon>Bivalvia</taxon>
        <taxon>Autobranchia</taxon>
        <taxon>Pteriomorphia</taxon>
        <taxon>Ostreida</taxon>
        <taxon>Ostreoidea</taxon>
        <taxon>Ostreidae</taxon>
        <taxon>Magallana</taxon>
    </lineage>
</organism>
<protein>
    <recommendedName>
        <fullName evidence="4">EGF-like domain-containing protein</fullName>
    </recommendedName>
</protein>
<dbReference type="EnsemblMetazoa" id="G632.1">
    <property type="protein sequence ID" value="G632.1:cds"/>
    <property type="gene ID" value="G632"/>
</dbReference>
<evidence type="ECO:0000256" key="1">
    <source>
        <dbReference type="SAM" id="SignalP"/>
    </source>
</evidence>